<evidence type="ECO:0000313" key="3">
    <source>
        <dbReference type="Proteomes" id="UP000717515"/>
    </source>
</evidence>
<evidence type="ECO:0000313" key="2">
    <source>
        <dbReference type="EMBL" id="KAG9322324.1"/>
    </source>
</evidence>
<sequence>MLLDKVKKKFDLSVVKSVELEDMAIDFTGPDPWASTLSSNQLIANLAHIPGFSWPIQQVQLKDNGINLGHLESPFTAATVVRGRVLSSISHSTMKVFAESHTAFAGFIAAMATQRAHTFSIKGTADIIFNLGLLGVHTIHGIDFVSDLTLRGLDSIRDIRCTAITEATLGVDDKGRQPDQGQGHGTHMLVNALFDIYNPSQLLLTLGDCVLALSVPSKDENDPTTTDSDQNTDLNTTKSPLHHHQIGTLHLDNLTLLLGENDARTGAMVLDTTIDATRQFLKNAEHTPQRVHLSGFQGTSKNEALAAGLVALSTSLELPVFHASSLLPEPSSPKATTRQ</sequence>
<proteinExistence type="predicted"/>
<feature type="region of interest" description="Disordered" evidence="1">
    <location>
        <begin position="217"/>
        <end position="240"/>
    </location>
</feature>
<organism evidence="2 3">
    <name type="scientific">Mortierella alpina</name>
    <name type="common">Oleaginous fungus</name>
    <name type="synonym">Mortierella renispora</name>
    <dbReference type="NCBI Taxonomy" id="64518"/>
    <lineage>
        <taxon>Eukaryota</taxon>
        <taxon>Fungi</taxon>
        <taxon>Fungi incertae sedis</taxon>
        <taxon>Mucoromycota</taxon>
        <taxon>Mortierellomycotina</taxon>
        <taxon>Mortierellomycetes</taxon>
        <taxon>Mortierellales</taxon>
        <taxon>Mortierellaceae</taxon>
        <taxon>Mortierella</taxon>
    </lineage>
</organism>
<comment type="caution">
    <text evidence="2">The sequence shown here is derived from an EMBL/GenBank/DDBJ whole genome shotgun (WGS) entry which is preliminary data.</text>
</comment>
<accession>A0A9P8A1P0</accession>
<dbReference type="InterPro" id="IPR022185">
    <property type="entry name" value="DUF3712"/>
</dbReference>
<protein>
    <submittedName>
        <fullName evidence="2">Uncharacterized protein</fullName>
    </submittedName>
</protein>
<dbReference type="Pfam" id="PF12505">
    <property type="entry name" value="DUF3712"/>
    <property type="match status" value="1"/>
</dbReference>
<name>A0A9P8A1P0_MORAP</name>
<gene>
    <name evidence="2" type="ORF">KVV02_001545</name>
</gene>
<feature type="compositionally biased region" description="Polar residues" evidence="1">
    <location>
        <begin position="223"/>
        <end position="239"/>
    </location>
</feature>
<dbReference type="Proteomes" id="UP000717515">
    <property type="component" value="Unassembled WGS sequence"/>
</dbReference>
<reference evidence="2" key="1">
    <citation type="submission" date="2021-07" db="EMBL/GenBank/DDBJ databases">
        <title>Draft genome of Mortierella alpina, strain LL118, isolated from an aspen leaf litter sample.</title>
        <authorList>
            <person name="Yang S."/>
            <person name="Vinatzer B.A."/>
        </authorList>
    </citation>
    <scope>NUCLEOTIDE SEQUENCE</scope>
    <source>
        <strain evidence="2">LL118</strain>
    </source>
</reference>
<evidence type="ECO:0000256" key="1">
    <source>
        <dbReference type="SAM" id="MobiDB-lite"/>
    </source>
</evidence>
<dbReference type="AlphaFoldDB" id="A0A9P8A1P0"/>
<dbReference type="EMBL" id="JAIFTL010000153">
    <property type="protein sequence ID" value="KAG9322324.1"/>
    <property type="molecule type" value="Genomic_DNA"/>
</dbReference>